<feature type="transmembrane region" description="Helical" evidence="1">
    <location>
        <begin position="128"/>
        <end position="148"/>
    </location>
</feature>
<sequence length="151" mass="16754">MLTILAWLVLRIVFAGFFLYACYGFVRNWPAAKQTATLIYPRYANFQAISMLIWMFVISISILLGIYGRIGGALALLFSSIGAYAHYTCAHKLTSIQLSTTATDEDKKLLEEAKAIGMVGHVTSAQKNYVIAAMSFFFMLLGTGPWSVTYL</sequence>
<dbReference type="OrthoDB" id="5639237at2"/>
<proteinExistence type="predicted"/>
<keyword evidence="1" id="KW-1133">Transmembrane helix</keyword>
<protein>
    <submittedName>
        <fullName evidence="2">Uncharacterized protein</fullName>
    </submittedName>
</protein>
<name>A0A0A8UPN6_LEGHA</name>
<feature type="transmembrane region" description="Helical" evidence="1">
    <location>
        <begin position="73"/>
        <end position="90"/>
    </location>
</feature>
<dbReference type="STRING" id="449.LHA_1653"/>
<organism evidence="2 3">
    <name type="scientific">Legionella hackeliae</name>
    <dbReference type="NCBI Taxonomy" id="449"/>
    <lineage>
        <taxon>Bacteria</taxon>
        <taxon>Pseudomonadati</taxon>
        <taxon>Pseudomonadota</taxon>
        <taxon>Gammaproteobacteria</taxon>
        <taxon>Legionellales</taxon>
        <taxon>Legionellaceae</taxon>
        <taxon>Legionella</taxon>
    </lineage>
</organism>
<dbReference type="Proteomes" id="UP000032803">
    <property type="component" value="Chromosome I"/>
</dbReference>
<dbReference type="HOGENOM" id="CLU_1729082_0_0_6"/>
<keyword evidence="3" id="KW-1185">Reference proteome</keyword>
<dbReference type="PATRIC" id="fig|449.7.peg.1988"/>
<feature type="transmembrane region" description="Helical" evidence="1">
    <location>
        <begin position="6"/>
        <end position="26"/>
    </location>
</feature>
<evidence type="ECO:0000313" key="3">
    <source>
        <dbReference type="Proteomes" id="UP000032803"/>
    </source>
</evidence>
<keyword evidence="1" id="KW-0812">Transmembrane</keyword>
<dbReference type="KEGG" id="lha:LHA_1653"/>
<evidence type="ECO:0000256" key="1">
    <source>
        <dbReference type="SAM" id="Phobius"/>
    </source>
</evidence>
<keyword evidence="1" id="KW-0472">Membrane</keyword>
<gene>
    <name evidence="2" type="ORF">LHA_1653</name>
</gene>
<reference evidence="3" key="1">
    <citation type="submission" date="2014-09" db="EMBL/GenBank/DDBJ databases">
        <authorList>
            <person name="Gomez-Valero L."/>
        </authorList>
    </citation>
    <scope>NUCLEOTIDE SEQUENCE [LARGE SCALE GENOMIC DNA]</scope>
    <source>
        <strain evidence="3">ATCC35250</strain>
    </source>
</reference>
<dbReference type="EMBL" id="LN681225">
    <property type="protein sequence ID" value="CEK10693.1"/>
    <property type="molecule type" value="Genomic_DNA"/>
</dbReference>
<feature type="transmembrane region" description="Helical" evidence="1">
    <location>
        <begin position="46"/>
        <end position="67"/>
    </location>
</feature>
<dbReference type="AlphaFoldDB" id="A0A0A8UPN6"/>
<accession>A0A0A8UPN6</accession>
<dbReference type="RefSeq" id="WP_045106027.1">
    <property type="nucleotide sequence ID" value="NZ_LN681225.1"/>
</dbReference>
<evidence type="ECO:0000313" key="2">
    <source>
        <dbReference type="EMBL" id="CEK10693.1"/>
    </source>
</evidence>